<dbReference type="RefSeq" id="WP_072603050.1">
    <property type="nucleotide sequence ID" value="NZ_CP018171.1"/>
</dbReference>
<evidence type="ECO:0000313" key="2">
    <source>
        <dbReference type="EMBL" id="APH71416.1"/>
    </source>
</evidence>
<dbReference type="Proteomes" id="UP000182840">
    <property type="component" value="Chromosome"/>
</dbReference>
<reference evidence="3" key="1">
    <citation type="submission" date="2016-11" db="EMBL/GenBank/DDBJ databases">
        <title>Mesorhizobium oceanicum sp. nov., isolated from deep seawater in South China Sea.</title>
        <authorList>
            <person name="Fu G.-Y."/>
        </authorList>
    </citation>
    <scope>NUCLEOTIDE SEQUENCE [LARGE SCALE GENOMIC DNA]</scope>
    <source>
        <strain evidence="3">B7</strain>
    </source>
</reference>
<gene>
    <name evidence="2" type="ORF">BSQ44_08585</name>
</gene>
<protein>
    <submittedName>
        <fullName evidence="2">Uncharacterized protein</fullName>
    </submittedName>
</protein>
<accession>A0A1L3SPS7</accession>
<evidence type="ECO:0000313" key="3">
    <source>
        <dbReference type="Proteomes" id="UP000182840"/>
    </source>
</evidence>
<keyword evidence="3" id="KW-1185">Reference proteome</keyword>
<dbReference type="STRING" id="1670800.BSQ44_08585"/>
<feature type="region of interest" description="Disordered" evidence="1">
    <location>
        <begin position="1"/>
        <end position="23"/>
    </location>
</feature>
<dbReference type="AlphaFoldDB" id="A0A1L3SPS7"/>
<sequence>MNAHARPTPQTRPLWPDAPATIDPEAMHPRALEMAERMREGATTFRELTGAGFSAAEIDRFAADARAHAQALAERQVEPGGDLMSEMADKARAAIPMQPPLPRGAPLTQAMLVGWRGYCTAVAAHAIDPHAAQRDRCLSLLTAWFQHHTPAGPAIIRHVISESETMLIRTARSG</sequence>
<dbReference type="EMBL" id="CP018171">
    <property type="protein sequence ID" value="APH71416.1"/>
    <property type="molecule type" value="Genomic_DNA"/>
</dbReference>
<dbReference type="KEGG" id="meso:BSQ44_08585"/>
<organism evidence="2 3">
    <name type="scientific">Aquibium oceanicum</name>
    <dbReference type="NCBI Taxonomy" id="1670800"/>
    <lineage>
        <taxon>Bacteria</taxon>
        <taxon>Pseudomonadati</taxon>
        <taxon>Pseudomonadota</taxon>
        <taxon>Alphaproteobacteria</taxon>
        <taxon>Hyphomicrobiales</taxon>
        <taxon>Phyllobacteriaceae</taxon>
        <taxon>Aquibium</taxon>
    </lineage>
</organism>
<evidence type="ECO:0000256" key="1">
    <source>
        <dbReference type="SAM" id="MobiDB-lite"/>
    </source>
</evidence>
<proteinExistence type="predicted"/>
<name>A0A1L3SPS7_9HYPH</name>